<comment type="caution">
    <text evidence="1">The sequence shown here is derived from an EMBL/GenBank/DDBJ whole genome shotgun (WGS) entry which is preliminary data.</text>
</comment>
<sequence length="396" mass="45149">MAFSLFDSKGVDIDNQRFTWRDMVQKPISKLDDDAFTRVRIILTNGIELEALRFGHMAARFNQELRVPLAKVRRAEQHQATTVNWLLGSDHSPLETTIAYEQVAIEVTAAVAQRESDPYLAQVYRFGLLEDFDHLYRYSAMLDRLEGKDANNILQSYTDIIPGRPTSEHHRAPGDDLRTPYDCTSADMLSKMHALLIVSGEAQTHNYYMNVGPQFSDPLARQLYAEIASIEEQHVTQYESMLDPSESWIEQWLLHEATECYNYYSCMQQETNHHVRAIWERFLDYELGHFHMACEALKQYERRDPAEIITNDIAEPLAFRSQRDFVRKVLADEVDLRTDGTRFVPIDQEGAASRRYRDGLNAHGSPSQTVASGYIWTPGGELSRGGPATAAGGVTH</sequence>
<proteinExistence type="predicted"/>
<evidence type="ECO:0000313" key="1">
    <source>
        <dbReference type="EMBL" id="PWF48761.1"/>
    </source>
</evidence>
<gene>
    <name evidence="1" type="ORF">C7C56_010150</name>
</gene>
<dbReference type="EMBL" id="PXWF02000141">
    <property type="protein sequence ID" value="PWF48761.1"/>
    <property type="molecule type" value="Genomic_DNA"/>
</dbReference>
<dbReference type="AlphaFoldDB" id="A0A2U2HML3"/>
<name>A0A2U2HML3_9BURK</name>
<evidence type="ECO:0008006" key="3">
    <source>
        <dbReference type="Google" id="ProtNLM"/>
    </source>
</evidence>
<accession>A0A2U2HML3</accession>
<dbReference type="InterPro" id="IPR009078">
    <property type="entry name" value="Ferritin-like_SF"/>
</dbReference>
<evidence type="ECO:0000313" key="2">
    <source>
        <dbReference type="Proteomes" id="UP000241421"/>
    </source>
</evidence>
<dbReference type="RefSeq" id="WP_106757313.1">
    <property type="nucleotide sequence ID" value="NZ_PXWF02000141.1"/>
</dbReference>
<protein>
    <recommendedName>
        <fullName evidence="3">Ferritin-like domain-containing protein</fullName>
    </recommendedName>
</protein>
<dbReference type="Proteomes" id="UP000241421">
    <property type="component" value="Unassembled WGS sequence"/>
</dbReference>
<reference evidence="1 2" key="1">
    <citation type="submission" date="2018-04" db="EMBL/GenBank/DDBJ databases">
        <title>Massilia violaceinigra sp. nov., a novel purple-pigmented bacterium isolated from Tianshan glacier, Xinjiang, China.</title>
        <authorList>
            <person name="Wang H."/>
        </authorList>
    </citation>
    <scope>NUCLEOTIDE SEQUENCE [LARGE SCALE GENOMIC DNA]</scope>
    <source>
        <strain evidence="1 2">B448-2</strain>
    </source>
</reference>
<dbReference type="OrthoDB" id="1836949at2"/>
<keyword evidence="2" id="KW-1185">Reference proteome</keyword>
<dbReference type="SUPFAM" id="SSF47240">
    <property type="entry name" value="Ferritin-like"/>
    <property type="match status" value="2"/>
</dbReference>
<organism evidence="1 2">
    <name type="scientific">Massilia glaciei</name>
    <dbReference type="NCBI Taxonomy" id="1524097"/>
    <lineage>
        <taxon>Bacteria</taxon>
        <taxon>Pseudomonadati</taxon>
        <taxon>Pseudomonadota</taxon>
        <taxon>Betaproteobacteria</taxon>
        <taxon>Burkholderiales</taxon>
        <taxon>Oxalobacteraceae</taxon>
        <taxon>Telluria group</taxon>
        <taxon>Massilia</taxon>
    </lineage>
</organism>